<dbReference type="InterPro" id="IPR036291">
    <property type="entry name" value="NAD(P)-bd_dom_sf"/>
</dbReference>
<keyword evidence="9" id="KW-1185">Reference proteome</keyword>
<dbReference type="Proteomes" id="UP000799438">
    <property type="component" value="Unassembled WGS sequence"/>
</dbReference>
<dbReference type="GO" id="GO:0000166">
    <property type="term" value="F:nucleotide binding"/>
    <property type="evidence" value="ECO:0007669"/>
    <property type="project" value="InterPro"/>
</dbReference>
<dbReference type="GeneID" id="54296596"/>
<dbReference type="AlphaFoldDB" id="A0A6A6B9G9"/>
<dbReference type="Pfam" id="PF22725">
    <property type="entry name" value="GFO_IDH_MocA_C3"/>
    <property type="match status" value="1"/>
</dbReference>
<evidence type="ECO:0000259" key="7">
    <source>
        <dbReference type="Pfam" id="PF22725"/>
    </source>
</evidence>
<accession>A0A6A6B9G9</accession>
<evidence type="ECO:0000313" key="9">
    <source>
        <dbReference type="Proteomes" id="UP000799438"/>
    </source>
</evidence>
<dbReference type="RefSeq" id="XP_033396635.1">
    <property type="nucleotide sequence ID" value="XM_033539100.1"/>
</dbReference>
<evidence type="ECO:0000256" key="2">
    <source>
        <dbReference type="ARBA" id="ARBA00023002"/>
    </source>
</evidence>
<name>A0A6A6B9G9_9PEZI</name>
<organism evidence="8 9">
    <name type="scientific">Aplosporella prunicola CBS 121167</name>
    <dbReference type="NCBI Taxonomy" id="1176127"/>
    <lineage>
        <taxon>Eukaryota</taxon>
        <taxon>Fungi</taxon>
        <taxon>Dikarya</taxon>
        <taxon>Ascomycota</taxon>
        <taxon>Pezizomycotina</taxon>
        <taxon>Dothideomycetes</taxon>
        <taxon>Dothideomycetes incertae sedis</taxon>
        <taxon>Botryosphaeriales</taxon>
        <taxon>Aplosporellaceae</taxon>
        <taxon>Aplosporella</taxon>
    </lineage>
</organism>
<feature type="domain" description="GFO/IDH/MocA-like oxidoreductase" evidence="7">
    <location>
        <begin position="147"/>
        <end position="286"/>
    </location>
</feature>
<sequence length="397" mass="43276">MAPKEIRWGILATGLIAETFTKDLLVDPATRGVTNIKHVVTAAASSSSADRAAKFLKTVGASSEAKAYGSYEELVKDQNIDIIYIATPHSHHYQNAMLCLNAGKNVLCEKAFTVNAAQLKELVKKAKEKNLFLMEAVWTRYFPISVYVREQISSGRLGSVQRVTADNCVALDPENAFPDGKHRMVNPDLAGGALLDLGIYSLTWVFQTLYTTQPAAERKAPTVQAALNTYAPTGAADELTTILLSFPTAQGAKHAVATTGLRNATDPDKKGTAGPACRISGEKGELQVFAPLFRPTRTRLILTDGTVEDKEWRHPGPGKGSGWYNGFAGEMNPEGEGHGMFWEADEAATALVEGRKEGRYEDLSESVVIMEVMDEVRRQGGLKYPERIESTEWPLSL</sequence>
<protein>
    <recommendedName>
        <fullName evidence="3">D-xylose 1-dehydrogenase (NADP(+), D-xylono-1,5-lactone-forming)</fullName>
        <ecNumber evidence="3">1.1.1.179</ecNumber>
    </recommendedName>
    <alternativeName>
        <fullName evidence="4">D-xylose-NADP dehydrogenase</fullName>
    </alternativeName>
</protein>
<dbReference type="Gene3D" id="3.40.50.720">
    <property type="entry name" value="NAD(P)-binding Rossmann-like Domain"/>
    <property type="match status" value="1"/>
</dbReference>
<comment type="similarity">
    <text evidence="1">Belongs to the Gfo/Idh/MocA family.</text>
</comment>
<dbReference type="SUPFAM" id="SSF55347">
    <property type="entry name" value="Glyceraldehyde-3-phosphate dehydrogenase-like, C-terminal domain"/>
    <property type="match status" value="1"/>
</dbReference>
<dbReference type="PANTHER" id="PTHR22604:SF115">
    <property type="entry name" value="DIHYDRODIOL DEHYDROGENASE, PUTATIVE (AFU_ORTHOLOGUE AFUA_1G07520)-RELATED"/>
    <property type="match status" value="1"/>
</dbReference>
<dbReference type="InterPro" id="IPR050984">
    <property type="entry name" value="Gfo/Idh/MocA_domain"/>
</dbReference>
<dbReference type="InterPro" id="IPR000683">
    <property type="entry name" value="Gfo/Idh/MocA-like_OxRdtase_N"/>
</dbReference>
<dbReference type="EC" id="1.1.1.179" evidence="3"/>
<keyword evidence="2" id="KW-0560">Oxidoreductase</keyword>
<proteinExistence type="inferred from homology"/>
<evidence type="ECO:0000256" key="1">
    <source>
        <dbReference type="ARBA" id="ARBA00010928"/>
    </source>
</evidence>
<evidence type="ECO:0000256" key="5">
    <source>
        <dbReference type="ARBA" id="ARBA00049233"/>
    </source>
</evidence>
<dbReference type="GO" id="GO:0047837">
    <property type="term" value="F:D-xylose 1-dehydrogenase (NADP+) activity"/>
    <property type="evidence" value="ECO:0007669"/>
    <property type="project" value="UniProtKB-EC"/>
</dbReference>
<evidence type="ECO:0000256" key="3">
    <source>
        <dbReference type="ARBA" id="ARBA00038984"/>
    </source>
</evidence>
<reference evidence="8" key="1">
    <citation type="journal article" date="2020" name="Stud. Mycol.">
        <title>101 Dothideomycetes genomes: a test case for predicting lifestyles and emergence of pathogens.</title>
        <authorList>
            <person name="Haridas S."/>
            <person name="Albert R."/>
            <person name="Binder M."/>
            <person name="Bloem J."/>
            <person name="Labutti K."/>
            <person name="Salamov A."/>
            <person name="Andreopoulos B."/>
            <person name="Baker S."/>
            <person name="Barry K."/>
            <person name="Bills G."/>
            <person name="Bluhm B."/>
            <person name="Cannon C."/>
            <person name="Castanera R."/>
            <person name="Culley D."/>
            <person name="Daum C."/>
            <person name="Ezra D."/>
            <person name="Gonzalez J."/>
            <person name="Henrissat B."/>
            <person name="Kuo A."/>
            <person name="Liang C."/>
            <person name="Lipzen A."/>
            <person name="Lutzoni F."/>
            <person name="Magnuson J."/>
            <person name="Mondo S."/>
            <person name="Nolan M."/>
            <person name="Ohm R."/>
            <person name="Pangilinan J."/>
            <person name="Park H.-J."/>
            <person name="Ramirez L."/>
            <person name="Alfaro M."/>
            <person name="Sun H."/>
            <person name="Tritt A."/>
            <person name="Yoshinaga Y."/>
            <person name="Zwiers L.-H."/>
            <person name="Turgeon B."/>
            <person name="Goodwin S."/>
            <person name="Spatafora J."/>
            <person name="Crous P."/>
            <person name="Grigoriev I."/>
        </authorList>
    </citation>
    <scope>NUCLEOTIDE SEQUENCE</scope>
    <source>
        <strain evidence="8">CBS 121167</strain>
    </source>
</reference>
<gene>
    <name evidence="8" type="ORF">K452DRAFT_272642</name>
</gene>
<dbReference type="Gene3D" id="3.30.360.10">
    <property type="entry name" value="Dihydrodipicolinate Reductase, domain 2"/>
    <property type="match status" value="1"/>
</dbReference>
<dbReference type="SUPFAM" id="SSF51735">
    <property type="entry name" value="NAD(P)-binding Rossmann-fold domains"/>
    <property type="match status" value="1"/>
</dbReference>
<dbReference type="OrthoDB" id="2129491at2759"/>
<dbReference type="EMBL" id="ML995488">
    <property type="protein sequence ID" value="KAF2140922.1"/>
    <property type="molecule type" value="Genomic_DNA"/>
</dbReference>
<dbReference type="PANTHER" id="PTHR22604">
    <property type="entry name" value="OXIDOREDUCTASES"/>
    <property type="match status" value="1"/>
</dbReference>
<dbReference type="InterPro" id="IPR055170">
    <property type="entry name" value="GFO_IDH_MocA-like_dom"/>
</dbReference>
<feature type="domain" description="Gfo/Idh/MocA-like oxidoreductase N-terminal" evidence="6">
    <location>
        <begin position="8"/>
        <end position="134"/>
    </location>
</feature>
<evidence type="ECO:0000313" key="8">
    <source>
        <dbReference type="EMBL" id="KAF2140922.1"/>
    </source>
</evidence>
<evidence type="ECO:0000256" key="4">
    <source>
        <dbReference type="ARBA" id="ARBA00042988"/>
    </source>
</evidence>
<comment type="catalytic activity">
    <reaction evidence="5">
        <text>D-xylose + NADP(+) = D-xylono-1,5-lactone + NADPH + H(+)</text>
        <dbReference type="Rhea" id="RHEA:22000"/>
        <dbReference type="ChEBI" id="CHEBI:15378"/>
        <dbReference type="ChEBI" id="CHEBI:15867"/>
        <dbReference type="ChEBI" id="CHEBI:53455"/>
        <dbReference type="ChEBI" id="CHEBI:57783"/>
        <dbReference type="ChEBI" id="CHEBI:58349"/>
        <dbReference type="EC" id="1.1.1.179"/>
    </reaction>
</comment>
<dbReference type="Pfam" id="PF01408">
    <property type="entry name" value="GFO_IDH_MocA"/>
    <property type="match status" value="1"/>
</dbReference>
<evidence type="ECO:0000259" key="6">
    <source>
        <dbReference type="Pfam" id="PF01408"/>
    </source>
</evidence>